<feature type="transmembrane region" description="Helical" evidence="8">
    <location>
        <begin position="217"/>
        <end position="237"/>
    </location>
</feature>
<evidence type="ECO:0000256" key="3">
    <source>
        <dbReference type="ARBA" id="ARBA00022676"/>
    </source>
</evidence>
<keyword evidence="3" id="KW-0328">Glycosyltransferase</keyword>
<keyword evidence="11" id="KW-1185">Reference proteome</keyword>
<comment type="subcellular location">
    <subcellularLocation>
        <location evidence="1">Cell membrane</location>
        <topology evidence="1">Multi-pass membrane protein</topology>
    </subcellularLocation>
</comment>
<name>A0ABX1AZM1_9ACTN</name>
<feature type="transmembrane region" description="Helical" evidence="8">
    <location>
        <begin position="147"/>
        <end position="164"/>
    </location>
</feature>
<evidence type="ECO:0000256" key="4">
    <source>
        <dbReference type="ARBA" id="ARBA00022679"/>
    </source>
</evidence>
<evidence type="ECO:0000256" key="2">
    <source>
        <dbReference type="ARBA" id="ARBA00022475"/>
    </source>
</evidence>
<keyword evidence="4" id="KW-0808">Transferase</keyword>
<evidence type="ECO:0000259" key="9">
    <source>
        <dbReference type="Pfam" id="PF13231"/>
    </source>
</evidence>
<comment type="caution">
    <text evidence="10">The sequence shown here is derived from an EMBL/GenBank/DDBJ whole genome shotgun (WGS) entry which is preliminary data.</text>
</comment>
<reference evidence="10 11" key="1">
    <citation type="submission" date="2020-03" db="EMBL/GenBank/DDBJ databases">
        <title>WGS of actinomycetes isolated from Thailand.</title>
        <authorList>
            <person name="Thawai C."/>
        </authorList>
    </citation>
    <scope>NUCLEOTIDE SEQUENCE [LARGE SCALE GENOMIC DNA]</scope>
    <source>
        <strain evidence="10 11">FMUSA5-5</strain>
    </source>
</reference>
<evidence type="ECO:0000256" key="7">
    <source>
        <dbReference type="ARBA" id="ARBA00023136"/>
    </source>
</evidence>
<keyword evidence="5 8" id="KW-0812">Transmembrane</keyword>
<evidence type="ECO:0000313" key="10">
    <source>
        <dbReference type="EMBL" id="NJP88849.1"/>
    </source>
</evidence>
<feature type="transmembrane region" description="Helical" evidence="8">
    <location>
        <begin position="184"/>
        <end position="205"/>
    </location>
</feature>
<feature type="transmembrane region" description="Helical" evidence="8">
    <location>
        <begin position="340"/>
        <end position="359"/>
    </location>
</feature>
<proteinExistence type="predicted"/>
<dbReference type="RefSeq" id="WP_168007236.1">
    <property type="nucleotide sequence ID" value="NZ_JAATEP010000002.1"/>
</dbReference>
<gene>
    <name evidence="10" type="ORF">HCN51_05155</name>
</gene>
<feature type="transmembrane region" description="Helical" evidence="8">
    <location>
        <begin position="310"/>
        <end position="328"/>
    </location>
</feature>
<dbReference type="EMBL" id="JAATEP010000002">
    <property type="protein sequence ID" value="NJP88849.1"/>
    <property type="molecule type" value="Genomic_DNA"/>
</dbReference>
<accession>A0ABX1AZM1</accession>
<dbReference type="Pfam" id="PF13231">
    <property type="entry name" value="PMT_2"/>
    <property type="match status" value="1"/>
</dbReference>
<feature type="transmembrane region" description="Helical" evidence="8">
    <location>
        <begin position="257"/>
        <end position="281"/>
    </location>
</feature>
<keyword evidence="7 8" id="KW-0472">Membrane</keyword>
<feature type="transmembrane region" description="Helical" evidence="8">
    <location>
        <begin position="23"/>
        <end position="48"/>
    </location>
</feature>
<feature type="domain" description="Glycosyltransferase RgtA/B/C/D-like" evidence="9">
    <location>
        <begin position="68"/>
        <end position="234"/>
    </location>
</feature>
<dbReference type="Proteomes" id="UP000696294">
    <property type="component" value="Unassembled WGS sequence"/>
</dbReference>
<organism evidence="10 11">
    <name type="scientific">Nonomuraea composti</name>
    <dbReference type="NCBI Taxonomy" id="2720023"/>
    <lineage>
        <taxon>Bacteria</taxon>
        <taxon>Bacillati</taxon>
        <taxon>Actinomycetota</taxon>
        <taxon>Actinomycetes</taxon>
        <taxon>Streptosporangiales</taxon>
        <taxon>Streptosporangiaceae</taxon>
        <taxon>Nonomuraea</taxon>
    </lineage>
</organism>
<evidence type="ECO:0000256" key="1">
    <source>
        <dbReference type="ARBA" id="ARBA00004651"/>
    </source>
</evidence>
<evidence type="ECO:0000256" key="5">
    <source>
        <dbReference type="ARBA" id="ARBA00022692"/>
    </source>
</evidence>
<evidence type="ECO:0000313" key="11">
    <source>
        <dbReference type="Proteomes" id="UP000696294"/>
    </source>
</evidence>
<dbReference type="InterPro" id="IPR038731">
    <property type="entry name" value="RgtA/B/C-like"/>
</dbReference>
<evidence type="ECO:0000256" key="8">
    <source>
        <dbReference type="SAM" id="Phobius"/>
    </source>
</evidence>
<keyword evidence="6 8" id="KW-1133">Transmembrane helix</keyword>
<dbReference type="PANTHER" id="PTHR33908:SF11">
    <property type="entry name" value="MEMBRANE PROTEIN"/>
    <property type="match status" value="1"/>
</dbReference>
<sequence length="497" mass="52602">MLLQSPSPQRTAATAAAAPLPPIAWRATGSVAAAVVATLLLLSPFYGYHRDELYFRLLGQTPAWGYFDQPPLTPLLARLSTALFGDTLVGLRVVPALCAGLLILLGAAITRELGGRRGAQTLAAAGLGTGMFPLVAGHTLLTQSADFVFWTACVLCVLRALLRGDGRWWLAAGAVAGAATFNKHLILLLLTGLATGLLVTVGLAVKGPRAVFADRWFWSGALLAALLASPNVLYQALNGWPQLTMAATLSEPINRIMFVPMLVALLSMGAFAIAVAGWWWLRRRRETRPLAITILVTVLLGWASGGRADYVAGSVIFAFAAGCVPVATWMEARRARFRTVWCGLLGTSAIGIAVALPLLPLSALSSSPNEVPRESVGWPRFAAQVAAVHRALPPGTVVITANYGEAGALNRFAPGIPVYSGHNELWRQGPPPQTARTVVAVGLPPERLRPRFTTCESAGVVDHGTGVANEEQGLPITVCSGPRAPWTSAWADYRHAS</sequence>
<feature type="transmembrane region" description="Helical" evidence="8">
    <location>
        <begin position="88"/>
        <end position="109"/>
    </location>
</feature>
<feature type="transmembrane region" description="Helical" evidence="8">
    <location>
        <begin position="121"/>
        <end position="140"/>
    </location>
</feature>
<dbReference type="PANTHER" id="PTHR33908">
    <property type="entry name" value="MANNOSYLTRANSFERASE YKCB-RELATED"/>
    <property type="match status" value="1"/>
</dbReference>
<feature type="transmembrane region" description="Helical" evidence="8">
    <location>
        <begin position="288"/>
        <end position="304"/>
    </location>
</feature>
<evidence type="ECO:0000256" key="6">
    <source>
        <dbReference type="ARBA" id="ARBA00022989"/>
    </source>
</evidence>
<dbReference type="InterPro" id="IPR050297">
    <property type="entry name" value="LipidA_mod_glycosyltrf_83"/>
</dbReference>
<protein>
    <submittedName>
        <fullName evidence="10">Glycosyltransferase family 39 protein</fullName>
    </submittedName>
</protein>
<keyword evidence="2" id="KW-1003">Cell membrane</keyword>